<feature type="domain" description="AMP-binding enzyme C-terminal" evidence="2">
    <location>
        <begin position="358"/>
        <end position="435"/>
    </location>
</feature>
<dbReference type="SUPFAM" id="SSF56801">
    <property type="entry name" value="Acetyl-CoA synthetase-like"/>
    <property type="match status" value="1"/>
</dbReference>
<protein>
    <recommendedName>
        <fullName evidence="5">Long-chain fatty acid--CoA ligase</fullName>
    </recommendedName>
</protein>
<reference evidence="3 4" key="1">
    <citation type="submission" date="2018-06" db="EMBL/GenBank/DDBJ databases">
        <title>Sphaerisporangium craniellae sp. nov., isolated from a marine sponge in the South China Sea.</title>
        <authorList>
            <person name="Li L."/>
        </authorList>
    </citation>
    <scope>NUCLEOTIDE SEQUENCE [LARGE SCALE GENOMIC DNA]</scope>
    <source>
        <strain evidence="3 4">CCTCC AA 208026</strain>
    </source>
</reference>
<dbReference type="InterPro" id="IPR000873">
    <property type="entry name" value="AMP-dep_synth/lig_dom"/>
</dbReference>
<comment type="caution">
    <text evidence="3">The sequence shown here is derived from an EMBL/GenBank/DDBJ whole genome shotgun (WGS) entry which is preliminary data.</text>
</comment>
<evidence type="ECO:0000259" key="2">
    <source>
        <dbReference type="Pfam" id="PF13193"/>
    </source>
</evidence>
<dbReference type="Gene3D" id="3.30.300.30">
    <property type="match status" value="1"/>
</dbReference>
<keyword evidence="4" id="KW-1185">Reference proteome</keyword>
<accession>A0A367FK40</accession>
<gene>
    <name evidence="3" type="ORF">DQ384_15405</name>
</gene>
<dbReference type="Pfam" id="PF13193">
    <property type="entry name" value="AMP-binding_C"/>
    <property type="match status" value="1"/>
</dbReference>
<feature type="domain" description="AMP-dependent synthetase/ligase" evidence="1">
    <location>
        <begin position="103"/>
        <end position="307"/>
    </location>
</feature>
<dbReference type="PANTHER" id="PTHR43767">
    <property type="entry name" value="LONG-CHAIN-FATTY-ACID--COA LIGASE"/>
    <property type="match status" value="1"/>
</dbReference>
<dbReference type="Gene3D" id="3.40.50.12780">
    <property type="entry name" value="N-terminal domain of ligase-like"/>
    <property type="match status" value="1"/>
</dbReference>
<dbReference type="RefSeq" id="WP_114029460.1">
    <property type="nucleotide sequence ID" value="NZ_QOIL01000007.1"/>
</dbReference>
<dbReference type="PANTHER" id="PTHR43767:SF1">
    <property type="entry name" value="NONRIBOSOMAL PEPTIDE SYNTHASE PES1 (EUROFUNG)-RELATED"/>
    <property type="match status" value="1"/>
</dbReference>
<dbReference type="InterPro" id="IPR050237">
    <property type="entry name" value="ATP-dep_AMP-bd_enzyme"/>
</dbReference>
<evidence type="ECO:0000313" key="3">
    <source>
        <dbReference type="EMBL" id="RCG30664.1"/>
    </source>
</evidence>
<dbReference type="Pfam" id="PF00501">
    <property type="entry name" value="AMP-binding"/>
    <property type="match status" value="1"/>
</dbReference>
<dbReference type="InterPro" id="IPR045851">
    <property type="entry name" value="AMP-bd_C_sf"/>
</dbReference>
<evidence type="ECO:0000313" key="4">
    <source>
        <dbReference type="Proteomes" id="UP000253094"/>
    </source>
</evidence>
<dbReference type="InterPro" id="IPR025110">
    <property type="entry name" value="AMP-bd_C"/>
</dbReference>
<evidence type="ECO:0008006" key="5">
    <source>
        <dbReference type="Google" id="ProtNLM"/>
    </source>
</evidence>
<dbReference type="AlphaFoldDB" id="A0A367FK40"/>
<dbReference type="InterPro" id="IPR042099">
    <property type="entry name" value="ANL_N_sf"/>
</dbReference>
<proteinExistence type="predicted"/>
<sequence>MRGALHVDGAEVDPGFLSALVDQVCFAAERAGAGADAGIEVPHRDGLPVVVATLAAERLGAVLVLGGPTSGRPGASIPAAARVVPSPEGCAVVPMAATPAGPRAGRQDGGYCFFTSGSEGEAKAVLLGATAIRYQRTATRERLGFDDGDALLLPLPAIHAYGFSVLQQWVAGGPALHLESRFGTALVAERMRRHMITCLDGVPSMYRALLARAGHDPELRAALGRLRVRGCGGDILATRLQAEFTDVVGGPIHDGYGLTEAGPNVALNAPGDFAPGTVGRPLDGTELRAGPGGEILVRSPSVMTGYLGAPEATEAAFLDGWLRTGDTGSVLPSGRLVVTGRIREAVIVHGRTHAPADLEEALTAQPAIAEAAVVGVPGTGDRGDQTVAFLVMSPQRPGRDLAALAVAACRAALPPELRPRRIHHVDALPRLPSGKLDRRAIRALAGTHTTTADPRP</sequence>
<dbReference type="Proteomes" id="UP000253094">
    <property type="component" value="Unassembled WGS sequence"/>
</dbReference>
<dbReference type="OrthoDB" id="4363623at2"/>
<dbReference type="GO" id="GO:0016878">
    <property type="term" value="F:acid-thiol ligase activity"/>
    <property type="evidence" value="ECO:0007669"/>
    <property type="project" value="UniProtKB-ARBA"/>
</dbReference>
<evidence type="ECO:0000259" key="1">
    <source>
        <dbReference type="Pfam" id="PF00501"/>
    </source>
</evidence>
<name>A0A367FK40_9ACTN</name>
<dbReference type="EMBL" id="QOIL01000007">
    <property type="protein sequence ID" value="RCG30664.1"/>
    <property type="molecule type" value="Genomic_DNA"/>
</dbReference>
<organism evidence="3 4">
    <name type="scientific">Sphaerisporangium album</name>
    <dbReference type="NCBI Taxonomy" id="509200"/>
    <lineage>
        <taxon>Bacteria</taxon>
        <taxon>Bacillati</taxon>
        <taxon>Actinomycetota</taxon>
        <taxon>Actinomycetes</taxon>
        <taxon>Streptosporangiales</taxon>
        <taxon>Streptosporangiaceae</taxon>
        <taxon>Sphaerisporangium</taxon>
    </lineage>
</organism>